<name>G5LPP8_SALET</name>
<accession>G5LPP8</accession>
<comment type="caution">
    <text evidence="1">The sequence shown here is derived from an EMBL/GenBank/DDBJ whole genome shotgun (WGS) entry which is preliminary data.</text>
</comment>
<feature type="non-terminal residue" evidence="1">
    <location>
        <position position="1"/>
    </location>
</feature>
<proteinExistence type="predicted"/>
<dbReference type="AlphaFoldDB" id="G5LPP8"/>
<gene>
    <name evidence="1" type="ORF">LTSEALA_2717</name>
</gene>
<dbReference type="EMBL" id="AFCJ01001165">
    <property type="protein sequence ID" value="EHC38461.1"/>
    <property type="molecule type" value="Genomic_DNA"/>
</dbReference>
<dbReference type="Proteomes" id="UP000004642">
    <property type="component" value="Unassembled WGS sequence"/>
</dbReference>
<evidence type="ECO:0000313" key="2">
    <source>
        <dbReference type="Proteomes" id="UP000004642"/>
    </source>
</evidence>
<protein>
    <submittedName>
        <fullName evidence="1">Uncharacterized protein</fullName>
    </submittedName>
</protein>
<evidence type="ECO:0000313" key="1">
    <source>
        <dbReference type="EMBL" id="EHC38461.1"/>
    </source>
</evidence>
<reference evidence="1 2" key="1">
    <citation type="journal article" date="2011" name="BMC Genomics">
        <title>Genome sequencing reveals diversification of virulence factor content and possible host adaptation in distinct subpopulations of Salmonella enterica.</title>
        <authorList>
            <person name="den Bakker H.C."/>
            <person name="Moreno Switt A.I."/>
            <person name="Govoni G."/>
            <person name="Cummings C.A."/>
            <person name="Ranieri M.L."/>
            <person name="Degoricija L."/>
            <person name="Hoelzer K."/>
            <person name="Rodriguez-Rivera L.D."/>
            <person name="Brown S."/>
            <person name="Bolchacova E."/>
            <person name="Furtado M.R."/>
            <person name="Wiedmann M."/>
        </authorList>
    </citation>
    <scope>NUCLEOTIDE SEQUENCE [LARGE SCALE GENOMIC DNA]</scope>
    <source>
        <strain evidence="1 2">R6-377</strain>
    </source>
</reference>
<organism evidence="1 2">
    <name type="scientific">Salmonella enterica subsp. enterica serovar Alachua str. R6-377</name>
    <dbReference type="NCBI Taxonomy" id="913241"/>
    <lineage>
        <taxon>Bacteria</taxon>
        <taxon>Pseudomonadati</taxon>
        <taxon>Pseudomonadota</taxon>
        <taxon>Gammaproteobacteria</taxon>
        <taxon>Enterobacterales</taxon>
        <taxon>Enterobacteriaceae</taxon>
        <taxon>Salmonella</taxon>
    </lineage>
</organism>
<sequence length="34" mass="4004">YRADQLAAKKARLLRRQAVRPNKRKAIWPDDGIK</sequence>